<dbReference type="InterPro" id="IPR052021">
    <property type="entry name" value="Type-I_RS_S_subunit"/>
</dbReference>
<gene>
    <name evidence="5" type="ORF">GGR35_002117</name>
</gene>
<evidence type="ECO:0000313" key="6">
    <source>
        <dbReference type="Proteomes" id="UP000583101"/>
    </source>
</evidence>
<dbReference type="RefSeq" id="WP_221229870.1">
    <property type="nucleotide sequence ID" value="NZ_JACIEG010000003.1"/>
</dbReference>
<dbReference type="EC" id="3.1.21.3" evidence="5"/>
<dbReference type="PANTHER" id="PTHR30408:SF12">
    <property type="entry name" value="TYPE I RESTRICTION ENZYME MJAVIII SPECIFICITY SUBUNIT"/>
    <property type="match status" value="1"/>
</dbReference>
<evidence type="ECO:0000259" key="4">
    <source>
        <dbReference type="Pfam" id="PF01420"/>
    </source>
</evidence>
<accession>A0ABR6I8Z6</accession>
<proteinExistence type="inferred from homology"/>
<dbReference type="Proteomes" id="UP000583101">
    <property type="component" value="Unassembled WGS sequence"/>
</dbReference>
<dbReference type="CDD" id="cd17288">
    <property type="entry name" value="RMtype1_S_LlaAI06ORF1089P_TRD1-CR1_like"/>
    <property type="match status" value="1"/>
</dbReference>
<dbReference type="Gene3D" id="3.90.220.20">
    <property type="entry name" value="DNA methylase specificity domains"/>
    <property type="match status" value="2"/>
</dbReference>
<dbReference type="Pfam" id="PF01420">
    <property type="entry name" value="Methylase_S"/>
    <property type="match status" value="2"/>
</dbReference>
<evidence type="ECO:0000256" key="3">
    <source>
        <dbReference type="ARBA" id="ARBA00023125"/>
    </source>
</evidence>
<protein>
    <submittedName>
        <fullName evidence="5">Type I restriction enzyme S subunit</fullName>
        <ecNumber evidence="5">3.1.21.3</ecNumber>
    </submittedName>
</protein>
<dbReference type="GO" id="GO:0009035">
    <property type="term" value="F:type I site-specific deoxyribonuclease activity"/>
    <property type="evidence" value="ECO:0007669"/>
    <property type="project" value="UniProtKB-EC"/>
</dbReference>
<dbReference type="SUPFAM" id="SSF116734">
    <property type="entry name" value="DNA methylase specificity domain"/>
    <property type="match status" value="2"/>
</dbReference>
<evidence type="ECO:0000256" key="2">
    <source>
        <dbReference type="ARBA" id="ARBA00022747"/>
    </source>
</evidence>
<comment type="caution">
    <text evidence="5">The sequence shown here is derived from an EMBL/GenBank/DDBJ whole genome shotgun (WGS) entry which is preliminary data.</text>
</comment>
<keyword evidence="3" id="KW-0238">DNA-binding</keyword>
<sequence>MAIRKDDIRVPNLRFPGFEGEWEQRNLKELFTIGSGRDYKHLSNGDVPVFGTGGLMTYVNEFLYDGESVCIGRKGTINKPYYHKGKFWTVDTLFYTHSFKKALPKFVYYIFQKIDWLKYNEASGVPSLSKSTIEKIEVYIPKKDEQEKLMGLLSALDGRIQTQNKIIEELQTLMQILTKEIFSRKLRFKKADENVFPEWDKTKMGDVFEFKVTNSYSREKLNYSEGIIKNIHYGDIHTQYRTLFNVEKEHTPYINLEVNTNSINKESYCQVGDLILADASEDLKDVGKSIEIVNLKDQKTLSGLHTILARPLKNIFAIGFCGYLFRSEKVRQQIQKEAHGSKVLSIAPVRLSKLTLPIPTLIEQTLIVDFLFSIDEKIEIEKVLLKKYHVQKQYLLQNLFI</sequence>
<comment type="similarity">
    <text evidence="1">Belongs to the type-I restriction system S methylase family.</text>
</comment>
<reference evidence="5 6" key="1">
    <citation type="submission" date="2020-08" db="EMBL/GenBank/DDBJ databases">
        <title>Genomic Encyclopedia of Type Strains, Phase IV (KMG-IV): sequencing the most valuable type-strain genomes for metagenomic binning, comparative biology and taxonomic classification.</title>
        <authorList>
            <person name="Goeker M."/>
        </authorList>
    </citation>
    <scope>NUCLEOTIDE SEQUENCE [LARGE SCALE GENOMIC DNA]</scope>
    <source>
        <strain evidence="5 6">DSM 100995</strain>
    </source>
</reference>
<name>A0ABR6I8Z6_9SPHI</name>
<keyword evidence="5" id="KW-0378">Hydrolase</keyword>
<dbReference type="InterPro" id="IPR044946">
    <property type="entry name" value="Restrct_endonuc_typeI_TRD_sf"/>
</dbReference>
<keyword evidence="2" id="KW-0680">Restriction system</keyword>
<organism evidence="5 6">
    <name type="scientific">Mucilaginibacter phyllosphaerae</name>
    <dbReference type="NCBI Taxonomy" id="1812349"/>
    <lineage>
        <taxon>Bacteria</taxon>
        <taxon>Pseudomonadati</taxon>
        <taxon>Bacteroidota</taxon>
        <taxon>Sphingobacteriia</taxon>
        <taxon>Sphingobacteriales</taxon>
        <taxon>Sphingobacteriaceae</taxon>
        <taxon>Mucilaginibacter</taxon>
    </lineage>
</organism>
<feature type="domain" description="Type I restriction modification DNA specificity" evidence="4">
    <location>
        <begin position="198"/>
        <end position="385"/>
    </location>
</feature>
<keyword evidence="6" id="KW-1185">Reference proteome</keyword>
<evidence type="ECO:0000313" key="5">
    <source>
        <dbReference type="EMBL" id="MBB3969514.1"/>
    </source>
</evidence>
<evidence type="ECO:0000256" key="1">
    <source>
        <dbReference type="ARBA" id="ARBA00010923"/>
    </source>
</evidence>
<feature type="domain" description="Type I restriction modification DNA specificity" evidence="4">
    <location>
        <begin position="21"/>
        <end position="171"/>
    </location>
</feature>
<dbReference type="EMBL" id="JACIEG010000003">
    <property type="protein sequence ID" value="MBB3969514.1"/>
    <property type="molecule type" value="Genomic_DNA"/>
</dbReference>
<dbReference type="PANTHER" id="PTHR30408">
    <property type="entry name" value="TYPE-1 RESTRICTION ENZYME ECOKI SPECIFICITY PROTEIN"/>
    <property type="match status" value="1"/>
</dbReference>
<dbReference type="InterPro" id="IPR000055">
    <property type="entry name" value="Restrct_endonuc_typeI_TRD"/>
</dbReference>